<evidence type="ECO:0000259" key="9">
    <source>
        <dbReference type="PROSITE" id="PS50893"/>
    </source>
</evidence>
<feature type="transmembrane region" description="Helical" evidence="8">
    <location>
        <begin position="276"/>
        <end position="299"/>
    </location>
</feature>
<feature type="domain" description="ABC transporter" evidence="9">
    <location>
        <begin position="374"/>
        <end position="612"/>
    </location>
</feature>
<organism evidence="11 12">
    <name type="scientific">Microbacterium istanbulense</name>
    <dbReference type="NCBI Taxonomy" id="3122049"/>
    <lineage>
        <taxon>Bacteria</taxon>
        <taxon>Bacillati</taxon>
        <taxon>Actinomycetota</taxon>
        <taxon>Actinomycetes</taxon>
        <taxon>Micrococcales</taxon>
        <taxon>Microbacteriaceae</taxon>
        <taxon>Microbacterium</taxon>
    </lineage>
</organism>
<dbReference type="SMART" id="SM00382">
    <property type="entry name" value="AAA"/>
    <property type="match status" value="1"/>
</dbReference>
<dbReference type="InterPro" id="IPR017871">
    <property type="entry name" value="ABC_transporter-like_CS"/>
</dbReference>
<dbReference type="Gene3D" id="3.40.50.300">
    <property type="entry name" value="P-loop containing nucleotide triphosphate hydrolases"/>
    <property type="match status" value="1"/>
</dbReference>
<dbReference type="InterPro" id="IPR039421">
    <property type="entry name" value="Type_1_exporter"/>
</dbReference>
<dbReference type="SUPFAM" id="SSF90123">
    <property type="entry name" value="ABC transporter transmembrane region"/>
    <property type="match status" value="1"/>
</dbReference>
<reference evidence="11 12" key="1">
    <citation type="submission" date="2024-02" db="EMBL/GenBank/DDBJ databases">
        <authorList>
            <person name="Saticioglu I.B."/>
        </authorList>
    </citation>
    <scope>NUCLEOTIDE SEQUENCE [LARGE SCALE GENOMIC DNA]</scope>
    <source>
        <strain evidence="11 12">Mu-43</strain>
    </source>
</reference>
<evidence type="ECO:0000256" key="2">
    <source>
        <dbReference type="ARBA" id="ARBA00022692"/>
    </source>
</evidence>
<keyword evidence="5 8" id="KW-1133">Transmembrane helix</keyword>
<evidence type="ECO:0000256" key="8">
    <source>
        <dbReference type="SAM" id="Phobius"/>
    </source>
</evidence>
<dbReference type="PANTHER" id="PTHR43394">
    <property type="entry name" value="ATP-DEPENDENT PERMEASE MDL1, MITOCHONDRIAL"/>
    <property type="match status" value="1"/>
</dbReference>
<evidence type="ECO:0000256" key="4">
    <source>
        <dbReference type="ARBA" id="ARBA00022840"/>
    </source>
</evidence>
<dbReference type="Proteomes" id="UP001366085">
    <property type="component" value="Unassembled WGS sequence"/>
</dbReference>
<keyword evidence="4 11" id="KW-0067">ATP-binding</keyword>
<evidence type="ECO:0000256" key="7">
    <source>
        <dbReference type="SAM" id="MobiDB-lite"/>
    </source>
</evidence>
<evidence type="ECO:0000256" key="1">
    <source>
        <dbReference type="ARBA" id="ARBA00004651"/>
    </source>
</evidence>
<evidence type="ECO:0000259" key="10">
    <source>
        <dbReference type="PROSITE" id="PS50929"/>
    </source>
</evidence>
<feature type="compositionally biased region" description="Basic and acidic residues" evidence="7">
    <location>
        <begin position="11"/>
        <end position="24"/>
    </location>
</feature>
<dbReference type="InterPro" id="IPR003593">
    <property type="entry name" value="AAA+_ATPase"/>
</dbReference>
<feature type="domain" description="ABC transmembrane type-1" evidence="10">
    <location>
        <begin position="46"/>
        <end position="337"/>
    </location>
</feature>
<proteinExistence type="predicted"/>
<protein>
    <submittedName>
        <fullName evidence="11">ABC transporter ATP-binding protein</fullName>
    </submittedName>
</protein>
<feature type="transmembrane region" description="Helical" evidence="8">
    <location>
        <begin position="86"/>
        <end position="107"/>
    </location>
</feature>
<accession>A0ABU8LJ31</accession>
<feature type="transmembrane region" description="Helical" evidence="8">
    <location>
        <begin position="188"/>
        <end position="204"/>
    </location>
</feature>
<keyword evidence="3" id="KW-0547">Nucleotide-binding</keyword>
<feature type="transmembrane region" description="Helical" evidence="8">
    <location>
        <begin position="45"/>
        <end position="66"/>
    </location>
</feature>
<dbReference type="PROSITE" id="PS00211">
    <property type="entry name" value="ABC_TRANSPORTER_1"/>
    <property type="match status" value="1"/>
</dbReference>
<comment type="caution">
    <text evidence="11">The sequence shown here is derived from an EMBL/GenBank/DDBJ whole genome shotgun (WGS) entry which is preliminary data.</text>
</comment>
<name>A0ABU8LJ31_9MICO</name>
<dbReference type="InterPro" id="IPR011527">
    <property type="entry name" value="ABC1_TM_dom"/>
</dbReference>
<dbReference type="PROSITE" id="PS50929">
    <property type="entry name" value="ABC_TM1F"/>
    <property type="match status" value="1"/>
</dbReference>
<evidence type="ECO:0000313" key="11">
    <source>
        <dbReference type="EMBL" id="MEJ1091005.1"/>
    </source>
</evidence>
<feature type="transmembrane region" description="Helical" evidence="8">
    <location>
        <begin position="161"/>
        <end position="182"/>
    </location>
</feature>
<evidence type="ECO:0000256" key="5">
    <source>
        <dbReference type="ARBA" id="ARBA00022989"/>
    </source>
</evidence>
<dbReference type="SUPFAM" id="SSF52540">
    <property type="entry name" value="P-loop containing nucleoside triphosphate hydrolases"/>
    <property type="match status" value="1"/>
</dbReference>
<evidence type="ECO:0000256" key="6">
    <source>
        <dbReference type="ARBA" id="ARBA00023136"/>
    </source>
</evidence>
<dbReference type="PROSITE" id="PS50893">
    <property type="entry name" value="ABC_TRANSPORTER_2"/>
    <property type="match status" value="1"/>
</dbReference>
<dbReference type="Pfam" id="PF00005">
    <property type="entry name" value="ABC_tran"/>
    <property type="match status" value="1"/>
</dbReference>
<dbReference type="PANTHER" id="PTHR43394:SF1">
    <property type="entry name" value="ATP-BINDING CASSETTE SUB-FAMILY B MEMBER 10, MITOCHONDRIAL"/>
    <property type="match status" value="1"/>
</dbReference>
<dbReference type="EMBL" id="JBBDGN010000003">
    <property type="protein sequence ID" value="MEJ1091005.1"/>
    <property type="molecule type" value="Genomic_DNA"/>
</dbReference>
<sequence length="674" mass="71729">MSMGGRPAFRGVDERAQRRQNAEAPRVEGLGRRVVALFRPYRARLVLTVVLVILGAGIAVIPPLLVQRIFDDALFPTDGGSPQLGLLVQLVAAMIGLFLLSAALGVAQTWLTSTVGNSVTGDLRVRLFEHLQAMELGFFTRTKTGVIQSRLQNDVGGVSGVLTNTVTSILGNIVTVIASLVAMILIDWRLTLIAVFMMPVLVIVQRRVGQVRARIAGETQESLSELTSITQETLSVSGMLLSKSFNRQRTESERYQQENRNQVRLQVRRAMSGQGFFAVVQVMMSSVPAIIYLVAGFLITGSADALTAGTVVAFTTVQARLLMPLMGLMRVALDLQTSAALFARIFEYLDLVPEITDAPDPITVAQAPGPRGRIEFRDVVFRYPDAAPDARPTLDGVSFDAEPGQHVAFVGPSGAGKTTVLYLAPRLYEVSGGAVLFAGADVRSLTQESIIDDIGIVSQETYLFHATIRENLLYAKPDATDDELIAACTAANIHHIIAGFERGYDTVVGERGYRLSGGEKQRIAIARVLLKDPPVLLLDEATSALDTVSERVVQEALDEAARGRTVLSIAHRLSTVMGADMIHVLDAGRIIESGTHAELLAADGLYAELAAQQVAASRIAGTEAALAPAGAPAAFAARRADQAPGGAAGADAVAALTAPIPLLETRAAGAPSDD</sequence>
<evidence type="ECO:0000256" key="3">
    <source>
        <dbReference type="ARBA" id="ARBA00022741"/>
    </source>
</evidence>
<gene>
    <name evidence="11" type="ORF">WDU93_04800</name>
</gene>
<dbReference type="InterPro" id="IPR027417">
    <property type="entry name" value="P-loop_NTPase"/>
</dbReference>
<keyword evidence="6 8" id="KW-0472">Membrane</keyword>
<feature type="region of interest" description="Disordered" evidence="7">
    <location>
        <begin position="1"/>
        <end position="24"/>
    </location>
</feature>
<evidence type="ECO:0000313" key="12">
    <source>
        <dbReference type="Proteomes" id="UP001366085"/>
    </source>
</evidence>
<comment type="subcellular location">
    <subcellularLocation>
        <location evidence="1">Cell membrane</location>
        <topology evidence="1">Multi-pass membrane protein</topology>
    </subcellularLocation>
</comment>
<dbReference type="InterPro" id="IPR036640">
    <property type="entry name" value="ABC1_TM_sf"/>
</dbReference>
<keyword evidence="12" id="KW-1185">Reference proteome</keyword>
<dbReference type="InterPro" id="IPR003439">
    <property type="entry name" value="ABC_transporter-like_ATP-bd"/>
</dbReference>
<keyword evidence="2 8" id="KW-0812">Transmembrane</keyword>
<dbReference type="Gene3D" id="1.20.1560.10">
    <property type="entry name" value="ABC transporter type 1, transmembrane domain"/>
    <property type="match status" value="1"/>
</dbReference>
<dbReference type="GO" id="GO:0005524">
    <property type="term" value="F:ATP binding"/>
    <property type="evidence" value="ECO:0007669"/>
    <property type="project" value="UniProtKB-KW"/>
</dbReference>
<dbReference type="Pfam" id="PF00664">
    <property type="entry name" value="ABC_membrane"/>
    <property type="match status" value="1"/>
</dbReference>
<dbReference type="CDD" id="cd18550">
    <property type="entry name" value="ABC_6TM_exporter_like"/>
    <property type="match status" value="1"/>
</dbReference>